<evidence type="ECO:0000313" key="9">
    <source>
        <dbReference type="Proteomes" id="UP001524435"/>
    </source>
</evidence>
<dbReference type="InterPro" id="IPR043129">
    <property type="entry name" value="ATPase_NBD"/>
</dbReference>
<dbReference type="SUPFAM" id="SSF53067">
    <property type="entry name" value="Actin-like ATPase domain"/>
    <property type="match status" value="2"/>
</dbReference>
<comment type="subcellular location">
    <subcellularLocation>
        <location evidence="6">Cytoplasm</location>
    </subcellularLocation>
</comment>
<comment type="subunit">
    <text evidence="6">Homodimer.</text>
</comment>
<dbReference type="Gene3D" id="3.30.420.40">
    <property type="match status" value="2"/>
</dbReference>
<dbReference type="HAMAP" id="MF_00020">
    <property type="entry name" value="Acetate_kinase"/>
    <property type="match status" value="1"/>
</dbReference>
<dbReference type="RefSeq" id="WP_102266881.1">
    <property type="nucleotide sequence ID" value="NZ_CALVCM010000001.1"/>
</dbReference>
<dbReference type="GO" id="GO:0016301">
    <property type="term" value="F:kinase activity"/>
    <property type="evidence" value="ECO:0007669"/>
    <property type="project" value="UniProtKB-KW"/>
</dbReference>
<dbReference type="InterPro" id="IPR004372">
    <property type="entry name" value="Ac/propionate_kinase"/>
</dbReference>
<keyword evidence="6" id="KW-0460">Magnesium</keyword>
<feature type="binding site" evidence="6">
    <location>
        <begin position="281"/>
        <end position="283"/>
    </location>
    <ligand>
        <name>ATP</name>
        <dbReference type="ChEBI" id="CHEBI:30616"/>
    </ligand>
</feature>
<dbReference type="PIRSF" id="PIRSF000722">
    <property type="entry name" value="Acetate_prop_kin"/>
    <property type="match status" value="1"/>
</dbReference>
<evidence type="ECO:0000256" key="7">
    <source>
        <dbReference type="RuleBase" id="RU003835"/>
    </source>
</evidence>
<comment type="similarity">
    <text evidence="1 6 7">Belongs to the acetokinase family.</text>
</comment>
<keyword evidence="3 6" id="KW-0547">Nucleotide-binding</keyword>
<dbReference type="PRINTS" id="PR00471">
    <property type="entry name" value="ACETATEKNASE"/>
</dbReference>
<evidence type="ECO:0000256" key="6">
    <source>
        <dbReference type="HAMAP-Rule" id="MF_00020"/>
    </source>
</evidence>
<keyword evidence="6" id="KW-0963">Cytoplasm</keyword>
<evidence type="ECO:0000256" key="4">
    <source>
        <dbReference type="ARBA" id="ARBA00022777"/>
    </source>
</evidence>
<gene>
    <name evidence="6" type="primary">ackA</name>
    <name evidence="8" type="ORF">NE663_01895</name>
</gene>
<evidence type="ECO:0000256" key="1">
    <source>
        <dbReference type="ARBA" id="ARBA00008748"/>
    </source>
</evidence>
<keyword evidence="2 6" id="KW-0808">Transferase</keyword>
<evidence type="ECO:0000256" key="5">
    <source>
        <dbReference type="ARBA" id="ARBA00022840"/>
    </source>
</evidence>
<feature type="binding site" evidence="6">
    <location>
        <position position="15"/>
    </location>
    <ligand>
        <name>ATP</name>
        <dbReference type="ChEBI" id="CHEBI:30616"/>
    </ligand>
</feature>
<proteinExistence type="inferred from homology"/>
<feature type="active site" description="Proton donor/acceptor" evidence="6">
    <location>
        <position position="146"/>
    </location>
</feature>
<feature type="site" description="Transition state stabilizer" evidence="6">
    <location>
        <position position="239"/>
    </location>
</feature>
<comment type="function">
    <text evidence="6">Catalyzes the formation of acetyl phosphate from acetate and ATP. Can also catalyze the reverse reaction.</text>
</comment>
<evidence type="ECO:0000313" key="8">
    <source>
        <dbReference type="EMBL" id="MCQ5121012.1"/>
    </source>
</evidence>
<evidence type="ECO:0000256" key="2">
    <source>
        <dbReference type="ARBA" id="ARBA00022679"/>
    </source>
</evidence>
<dbReference type="InterPro" id="IPR023865">
    <property type="entry name" value="Aliphatic_acid_kinase_CS"/>
</dbReference>
<sequence>MTKIISVNAGSSSLKFQLFEMPEETVLTSGLVERIGFEDAVFTIKVNGEKVSKTLPILDHEKAVSLLLEALVEHKIVTSLDEIKGVGHRAVHGGEAFASSTVVTEEVVSIFEGLSELAPLHNPAGLVGYRAFRKNLPKAGHVFVFDTAFHQTMQPSTYMYALPMEYYRNYKIRKYGFHGTSHMYVSRRCAELMNRDPKELKIVTCHLGNGASITAVDGGVSVNTSMGFTPLAGIMMGTRSGDIDPAVVTYLMRKTGMDADEVENVLNKKSGMLGVSELSSDARDIEAGVNAGNEQAILTQKLYINRVINTVGGYIAQMGGVDAIVFTGGIGENDSKIRLGIANALNGAFGVKIDADKNQVRGEETLLSTPDSRVALWLIPTNEELMIARDAYRLLDFS</sequence>
<keyword evidence="4 6" id="KW-0418">Kinase</keyword>
<feature type="binding site" evidence="6">
    <location>
        <position position="8"/>
    </location>
    <ligand>
        <name>Mg(2+)</name>
        <dbReference type="ChEBI" id="CHEBI:18420"/>
    </ligand>
</feature>
<name>A0ABT1SIR2_9FIRM</name>
<reference evidence="8 9" key="1">
    <citation type="submission" date="2022-06" db="EMBL/GenBank/DDBJ databases">
        <title>Isolation of gut microbiota from human fecal samples.</title>
        <authorList>
            <person name="Pamer E.G."/>
            <person name="Barat B."/>
            <person name="Waligurski E."/>
            <person name="Medina S."/>
            <person name="Paddock L."/>
            <person name="Mostad J."/>
        </authorList>
    </citation>
    <scope>NUCLEOTIDE SEQUENCE [LARGE SCALE GENOMIC DNA]</scope>
    <source>
        <strain evidence="8 9">DFI.6.1</strain>
    </source>
</reference>
<keyword evidence="6" id="KW-0479">Metal-binding</keyword>
<dbReference type="CDD" id="cd24010">
    <property type="entry name" value="ASKHA_NBD_AcK_PK"/>
    <property type="match status" value="1"/>
</dbReference>
<comment type="pathway">
    <text evidence="6">Metabolic intermediate biosynthesis; acetyl-CoA biosynthesis; acetyl-CoA from acetate: step 1/2.</text>
</comment>
<dbReference type="Proteomes" id="UP001524435">
    <property type="component" value="Unassembled WGS sequence"/>
</dbReference>
<dbReference type="InterPro" id="IPR000890">
    <property type="entry name" value="Aliphatic_acid_kin_short-chain"/>
</dbReference>
<dbReference type="EMBL" id="JANGCH010000002">
    <property type="protein sequence ID" value="MCQ5121012.1"/>
    <property type="molecule type" value="Genomic_DNA"/>
</dbReference>
<comment type="cofactor">
    <cofactor evidence="6">
        <name>Mg(2+)</name>
        <dbReference type="ChEBI" id="CHEBI:18420"/>
    </cofactor>
    <cofactor evidence="6">
        <name>Mn(2+)</name>
        <dbReference type="ChEBI" id="CHEBI:29035"/>
    </cofactor>
    <text evidence="6">Mg(2+). Can also accept Mn(2+).</text>
</comment>
<feature type="binding site" evidence="6">
    <location>
        <position position="383"/>
    </location>
    <ligand>
        <name>Mg(2+)</name>
        <dbReference type="ChEBI" id="CHEBI:18420"/>
    </ligand>
</feature>
<comment type="catalytic activity">
    <reaction evidence="6">
        <text>acetate + ATP = acetyl phosphate + ADP</text>
        <dbReference type="Rhea" id="RHEA:11352"/>
        <dbReference type="ChEBI" id="CHEBI:22191"/>
        <dbReference type="ChEBI" id="CHEBI:30089"/>
        <dbReference type="ChEBI" id="CHEBI:30616"/>
        <dbReference type="ChEBI" id="CHEBI:456216"/>
        <dbReference type="EC" id="2.7.2.1"/>
    </reaction>
</comment>
<feature type="binding site" evidence="6">
    <location>
        <begin position="206"/>
        <end position="210"/>
    </location>
    <ligand>
        <name>ATP</name>
        <dbReference type="ChEBI" id="CHEBI:30616"/>
    </ligand>
</feature>
<dbReference type="PROSITE" id="PS01076">
    <property type="entry name" value="ACETATE_KINASE_2"/>
    <property type="match status" value="1"/>
</dbReference>
<dbReference type="PROSITE" id="PS01075">
    <property type="entry name" value="ACETATE_KINASE_1"/>
    <property type="match status" value="1"/>
</dbReference>
<accession>A0ABT1SIR2</accession>
<keyword evidence="5 6" id="KW-0067">ATP-binding</keyword>
<dbReference type="NCBIfam" id="TIGR00016">
    <property type="entry name" value="ackA"/>
    <property type="match status" value="1"/>
</dbReference>
<feature type="binding site" evidence="6">
    <location>
        <position position="89"/>
    </location>
    <ligand>
        <name>substrate</name>
    </ligand>
</feature>
<keyword evidence="9" id="KW-1185">Reference proteome</keyword>
<protein>
    <recommendedName>
        <fullName evidence="6">Acetate kinase</fullName>
        <ecNumber evidence="6">2.7.2.1</ecNumber>
    </recommendedName>
    <alternativeName>
        <fullName evidence="6">Acetokinase</fullName>
    </alternativeName>
</protein>
<organism evidence="8 9">
    <name type="scientific">Massilicoli timonensis</name>
    <dbReference type="NCBI Taxonomy" id="2015901"/>
    <lineage>
        <taxon>Bacteria</taxon>
        <taxon>Bacillati</taxon>
        <taxon>Bacillota</taxon>
        <taxon>Erysipelotrichia</taxon>
        <taxon>Erysipelotrichales</taxon>
        <taxon>Erysipelotrichaceae</taxon>
        <taxon>Massilicoli</taxon>
    </lineage>
</organism>
<dbReference type="PANTHER" id="PTHR21060">
    <property type="entry name" value="ACETATE KINASE"/>
    <property type="match status" value="1"/>
</dbReference>
<feature type="binding site" evidence="6">
    <location>
        <begin position="329"/>
        <end position="333"/>
    </location>
    <ligand>
        <name>ATP</name>
        <dbReference type="ChEBI" id="CHEBI:30616"/>
    </ligand>
</feature>
<dbReference type="Pfam" id="PF00871">
    <property type="entry name" value="Acetate_kinase"/>
    <property type="match status" value="1"/>
</dbReference>
<comment type="caution">
    <text evidence="8">The sequence shown here is derived from an EMBL/GenBank/DDBJ whole genome shotgun (WGS) entry which is preliminary data.</text>
</comment>
<dbReference type="EC" id="2.7.2.1" evidence="6"/>
<dbReference type="PANTHER" id="PTHR21060:SF15">
    <property type="entry name" value="ACETATE KINASE-RELATED"/>
    <property type="match status" value="1"/>
</dbReference>
<evidence type="ECO:0000256" key="3">
    <source>
        <dbReference type="ARBA" id="ARBA00022741"/>
    </source>
</evidence>
<feature type="site" description="Transition state stabilizer" evidence="6">
    <location>
        <position position="178"/>
    </location>
</feature>